<proteinExistence type="predicted"/>
<dbReference type="AlphaFoldDB" id="A0A1U9ZTK4"/>
<dbReference type="InterPro" id="IPR051397">
    <property type="entry name" value="Zn-ADH-like_protein"/>
</dbReference>
<dbReference type="InterPro" id="IPR013217">
    <property type="entry name" value="Methyltransf_12"/>
</dbReference>
<dbReference type="InterPro" id="IPR029063">
    <property type="entry name" value="SAM-dependent_MTases_sf"/>
</dbReference>
<dbReference type="KEGG" id="noa:BKM31_07030"/>
<feature type="compositionally biased region" description="Low complexity" evidence="1">
    <location>
        <begin position="357"/>
        <end position="394"/>
    </location>
</feature>
<evidence type="ECO:0000259" key="2">
    <source>
        <dbReference type="SMART" id="SM00829"/>
    </source>
</evidence>
<dbReference type="Gene3D" id="3.90.180.10">
    <property type="entry name" value="Medium-chain alcohol dehydrogenases, catalytic domain"/>
    <property type="match status" value="1"/>
</dbReference>
<sequence length="823" mass="88241">MCELPMPGVILARAGQELERIRAAWRTGRHDAFLAEARHALLHRYADALARLLPSAPFTMDDLITAGLLPRHRRFTTTLLDLLHEHGLAHLSDEEQRPPRPTTPPPSHDQWHHEAAHPRPDEPRHRSRSTGRWRLTVPADPDELTRTLLLRHPAHLTETALTTSLTRRLPALLRGEHNPAAPPAHQGSPEPIDNKLLQHLYDVAPVCRFTNRTAAALLSQIIAAWPGDRPLRVLEIGAGTGGTTAALLPLLFAHLTRYTFTDPCLAACAAASRRFSGHDFLDYRPLDLDADPVTQGFTSGAHDLVIAANALHTARDLPAALDRVRSLLTPGGHLLAVETHDPCLLLGPLTTFFRPTPTSTVHSSPTPTSPAHTWTADTSTAHTSTAHTSTAHTSNGHAWAADTSTAHTSAGHASTGRAWAAENDPLRPRTPLLRREQWPPLLRECGFTDIAQTGPDTAPGRDAFSILLAARPRAHARPLRTAPPSRSTQRSRFVIHEPPGPGMAAVEIRAATFPLTWVERPDDPRTSRTGASSQHGSRTGDPSQHGSRTGASSQRGSRTGDPSQRGSRTGASSQRGSRTGDPSTWRWGGAGVVTAIGEGVTGVRPGERVTGLAPGTPTSHALTWARLLTPIPAGMTDAEAATVPLAHLHAHLALTVQAKLSPDETLLLHADATGLGLATLRHALQCGARVIAAARTPAQRDLLLTLGAWRTLDAQDPRAPRRVLELTDGRGAEVVAGPVPPGWERALAGEGRYVRLGLADPSEPGLFAEVMAGLAKGRVLPLPFSAFPAARVQDALALIREGRQLGEIVLCFDPMDGPVPVCH</sequence>
<dbReference type="CDD" id="cd05195">
    <property type="entry name" value="enoyl_red"/>
    <property type="match status" value="1"/>
</dbReference>
<gene>
    <name evidence="3" type="ORF">BKM31_07030</name>
</gene>
<dbReference type="InterPro" id="IPR013149">
    <property type="entry name" value="ADH-like_C"/>
</dbReference>
<name>A0A1U9ZTK4_9ACTN</name>
<feature type="domain" description="Enoyl reductase (ER)" evidence="2">
    <location>
        <begin position="486"/>
        <end position="810"/>
    </location>
</feature>
<feature type="region of interest" description="Disordered" evidence="1">
    <location>
        <begin position="357"/>
        <end position="437"/>
    </location>
</feature>
<dbReference type="InterPro" id="IPR020843">
    <property type="entry name" value="ER"/>
</dbReference>
<reference evidence="4" key="1">
    <citation type="journal article" date="2017" name="Med. Chem. Commun.">
        <title>Nonomuraea sp. ATCC 55076 harbours the largest actinomycete chromosome to date and the kistamicin biosynthetic gene cluster.</title>
        <authorList>
            <person name="Nazari B."/>
            <person name="Forneris C.C."/>
            <person name="Gibson M.I."/>
            <person name="Moon K."/>
            <person name="Schramma K.R."/>
            <person name="Seyedsayamdost M.R."/>
        </authorList>
    </citation>
    <scope>NUCLEOTIDE SEQUENCE [LARGE SCALE GENOMIC DNA]</scope>
    <source>
        <strain evidence="4">ATCC 55076</strain>
    </source>
</reference>
<feature type="compositionally biased region" description="Basic and acidic residues" evidence="1">
    <location>
        <begin position="109"/>
        <end position="124"/>
    </location>
</feature>
<evidence type="ECO:0000313" key="3">
    <source>
        <dbReference type="EMBL" id="AQZ61272.1"/>
    </source>
</evidence>
<dbReference type="GO" id="GO:0016491">
    <property type="term" value="F:oxidoreductase activity"/>
    <property type="evidence" value="ECO:0007669"/>
    <property type="project" value="InterPro"/>
</dbReference>
<dbReference type="PANTHER" id="PTHR43677:SF4">
    <property type="entry name" value="QUINONE OXIDOREDUCTASE-LIKE PROTEIN 2"/>
    <property type="match status" value="1"/>
</dbReference>
<dbReference type="Gene3D" id="3.40.50.150">
    <property type="entry name" value="Vaccinia Virus protein VP39"/>
    <property type="match status" value="1"/>
</dbReference>
<organism evidence="3 4">
    <name type="scientific">[Actinomadura] parvosata subsp. kistnae</name>
    <dbReference type="NCBI Taxonomy" id="1909395"/>
    <lineage>
        <taxon>Bacteria</taxon>
        <taxon>Bacillati</taxon>
        <taxon>Actinomycetota</taxon>
        <taxon>Actinomycetes</taxon>
        <taxon>Streptosporangiales</taxon>
        <taxon>Streptosporangiaceae</taxon>
        <taxon>Nonomuraea</taxon>
    </lineage>
</organism>
<evidence type="ECO:0000256" key="1">
    <source>
        <dbReference type="SAM" id="MobiDB-lite"/>
    </source>
</evidence>
<dbReference type="Pfam" id="PF00107">
    <property type="entry name" value="ADH_zinc_N"/>
    <property type="match status" value="1"/>
</dbReference>
<feature type="compositionally biased region" description="Polar residues" evidence="1">
    <location>
        <begin position="402"/>
        <end position="412"/>
    </location>
</feature>
<dbReference type="SUPFAM" id="SSF53335">
    <property type="entry name" value="S-adenosyl-L-methionine-dependent methyltransferases"/>
    <property type="match status" value="1"/>
</dbReference>
<evidence type="ECO:0000313" key="4">
    <source>
        <dbReference type="Proteomes" id="UP000190797"/>
    </source>
</evidence>
<dbReference type="InterPro" id="IPR011032">
    <property type="entry name" value="GroES-like_sf"/>
</dbReference>
<dbReference type="SMART" id="SM00829">
    <property type="entry name" value="PKS_ER"/>
    <property type="match status" value="1"/>
</dbReference>
<dbReference type="SUPFAM" id="SSF50129">
    <property type="entry name" value="GroES-like"/>
    <property type="match status" value="1"/>
</dbReference>
<dbReference type="PANTHER" id="PTHR43677">
    <property type="entry name" value="SHORT-CHAIN DEHYDROGENASE/REDUCTASE"/>
    <property type="match status" value="1"/>
</dbReference>
<dbReference type="InterPro" id="IPR036291">
    <property type="entry name" value="NAD(P)-bd_dom_sf"/>
</dbReference>
<dbReference type="Pfam" id="PF08242">
    <property type="entry name" value="Methyltransf_12"/>
    <property type="match status" value="1"/>
</dbReference>
<feature type="region of interest" description="Disordered" evidence="1">
    <location>
        <begin position="90"/>
        <end position="137"/>
    </location>
</feature>
<dbReference type="SUPFAM" id="SSF51735">
    <property type="entry name" value="NAD(P)-binding Rossmann-fold domains"/>
    <property type="match status" value="1"/>
</dbReference>
<feature type="region of interest" description="Disordered" evidence="1">
    <location>
        <begin position="517"/>
        <end position="589"/>
    </location>
</feature>
<dbReference type="Proteomes" id="UP000190797">
    <property type="component" value="Chromosome"/>
</dbReference>
<accession>A0A1U9ZTK4</accession>
<protein>
    <recommendedName>
        <fullName evidence="2">Enoyl reductase (ER) domain-containing protein</fullName>
    </recommendedName>
</protein>
<feature type="compositionally biased region" description="Polar residues" evidence="1">
    <location>
        <begin position="527"/>
        <end position="582"/>
    </location>
</feature>
<dbReference type="STRING" id="1909395.BKM31_07030"/>
<dbReference type="EMBL" id="CP017717">
    <property type="protein sequence ID" value="AQZ61272.1"/>
    <property type="molecule type" value="Genomic_DNA"/>
</dbReference>
<keyword evidence="4" id="KW-1185">Reference proteome</keyword>